<keyword evidence="3" id="KW-1185">Reference proteome</keyword>
<dbReference type="Pfam" id="PF21526">
    <property type="entry name" value="PGRS"/>
    <property type="match status" value="1"/>
</dbReference>
<evidence type="ECO:0000313" key="3">
    <source>
        <dbReference type="Proteomes" id="UP000193087"/>
    </source>
</evidence>
<comment type="caution">
    <text evidence="2">The sequence shown here is derived from an EMBL/GenBank/DDBJ whole genome shotgun (WGS) entry which is preliminary data.</text>
</comment>
<feature type="domain" description="PE" evidence="1">
    <location>
        <begin position="15"/>
        <end position="105"/>
    </location>
</feature>
<dbReference type="PANTHER" id="PTHR10151">
    <property type="entry name" value="ECTONUCLEOTIDE PYROPHOSPHATASE/PHOSPHODIESTERASE"/>
    <property type="match status" value="1"/>
</dbReference>
<dbReference type="InterPro" id="IPR002591">
    <property type="entry name" value="Phosphodiest/P_Trfase"/>
</dbReference>
<dbReference type="InterPro" id="IPR017850">
    <property type="entry name" value="Alkaline_phosphatase_core_sf"/>
</dbReference>
<sequence>MVKNSRGERTTMSYLVATPDMLTTAAANAAAIGSSIRAANVAALAPTSTLMAAAGDEISAALASLFSGHAQEYQALSAQAAAFHEQFVKALSNASGAYAAAEAANATPLQILVDNVLGVINAPTNFLLGRPLIGNGTNGIPGTGQAGGDGGILWGNGGTGGSGGFGQRGGPGGNAGLIGNGGVGGAGGIRGGAGGPGGTGGLLWGNGGAGGTGGVGGASIAAGTIPAGAGGIGGRALSLFGAPGATGAAGTFYSDVTFATPEEALALLLATPDANFLLIGTDGTNLAAILADPAGTPNFHTFMQQSVTSASTIVGHTTISNPSWTTMQTGVWSETAGVSNNVFTPWTYDNWPTIYNQLENTYGDQVNTTVIANWLPITQIAGAGSNPADHIEFVPQVAGDTDWIATQNLVAQKTQTAISAARPDRGNLIFSYFVGVDNNAHQYGGDSPQYRLAIQNMDYNLGKQEIGGGGLLGTVAQWEFDHPGEEFSTLIVTDHGEIGPNEFGRGHGFQSPRETATFLMFDQAGNDLRDGYINNSWQIVSVTPTILDQFDLPTPTHMQGAPLTDPSFEGTYVDPGANLFTVLSADFAAQGYPDIATNVSLVSRSIVATIPSVVYDQVHNIVNSVPGFLQVPVSWLGAGVYQTINIPAQIWVRLTGVTGNQIIPPILNPFLP</sequence>
<dbReference type="InterPro" id="IPR048996">
    <property type="entry name" value="PGRS_rpt"/>
</dbReference>
<dbReference type="GO" id="GO:0016787">
    <property type="term" value="F:hydrolase activity"/>
    <property type="evidence" value="ECO:0007669"/>
    <property type="project" value="UniProtKB-ARBA"/>
</dbReference>
<reference evidence="2 3" key="1">
    <citation type="submission" date="2016-01" db="EMBL/GenBank/DDBJ databases">
        <title>The new phylogeny of the genus Mycobacterium.</title>
        <authorList>
            <person name="Tarcisio F."/>
            <person name="Conor M."/>
            <person name="Antonella G."/>
            <person name="Elisabetta G."/>
            <person name="Giulia F.S."/>
            <person name="Sara T."/>
            <person name="Anna F."/>
            <person name="Clotilde B."/>
            <person name="Roberto B."/>
            <person name="Veronica D.S."/>
            <person name="Fabio R."/>
            <person name="Monica P."/>
            <person name="Olivier J."/>
            <person name="Enrico T."/>
            <person name="Nicola S."/>
        </authorList>
    </citation>
    <scope>NUCLEOTIDE SEQUENCE [LARGE SCALE GENOMIC DNA]</scope>
    <source>
        <strain evidence="2 3">DSM 45176</strain>
    </source>
</reference>
<dbReference type="Pfam" id="PF01663">
    <property type="entry name" value="Phosphodiest"/>
    <property type="match status" value="1"/>
</dbReference>
<name>A0A1X2AXB9_9MYCO</name>
<dbReference type="InterPro" id="IPR000084">
    <property type="entry name" value="PE-PGRS_N"/>
</dbReference>
<dbReference type="Gene3D" id="1.10.287.850">
    <property type="entry name" value="HP0062-like domain"/>
    <property type="match status" value="1"/>
</dbReference>
<dbReference type="SUPFAM" id="SSF53649">
    <property type="entry name" value="Alkaline phosphatase-like"/>
    <property type="match status" value="1"/>
</dbReference>
<protein>
    <recommendedName>
        <fullName evidence="1">PE domain-containing protein</fullName>
    </recommendedName>
</protein>
<evidence type="ECO:0000313" key="2">
    <source>
        <dbReference type="EMBL" id="ORW56035.1"/>
    </source>
</evidence>
<dbReference type="STRING" id="486698.AWC22_07155"/>
<dbReference type="SUPFAM" id="SSF140459">
    <property type="entry name" value="PE/PPE dimer-like"/>
    <property type="match status" value="1"/>
</dbReference>
<dbReference type="PANTHER" id="PTHR10151:SF120">
    <property type="entry name" value="BIS(5'-ADENOSYL)-TRIPHOSPHATASE"/>
    <property type="match status" value="1"/>
</dbReference>
<dbReference type="Pfam" id="PF00934">
    <property type="entry name" value="PE"/>
    <property type="match status" value="1"/>
</dbReference>
<accession>A0A1X2AXB9</accession>
<dbReference type="InterPro" id="IPR038332">
    <property type="entry name" value="PPE_sf"/>
</dbReference>
<evidence type="ECO:0000259" key="1">
    <source>
        <dbReference type="Pfam" id="PF00934"/>
    </source>
</evidence>
<dbReference type="EMBL" id="LQPQ01000257">
    <property type="protein sequence ID" value="ORW56035.1"/>
    <property type="molecule type" value="Genomic_DNA"/>
</dbReference>
<dbReference type="AlphaFoldDB" id="A0A1X2AXB9"/>
<dbReference type="Gene3D" id="3.40.720.10">
    <property type="entry name" value="Alkaline Phosphatase, subunit A"/>
    <property type="match status" value="1"/>
</dbReference>
<organism evidence="2 3">
    <name type="scientific">Mycobacterium riyadhense</name>
    <dbReference type="NCBI Taxonomy" id="486698"/>
    <lineage>
        <taxon>Bacteria</taxon>
        <taxon>Bacillati</taxon>
        <taxon>Actinomycetota</taxon>
        <taxon>Actinomycetes</taxon>
        <taxon>Mycobacteriales</taxon>
        <taxon>Mycobacteriaceae</taxon>
        <taxon>Mycobacterium</taxon>
    </lineage>
</organism>
<proteinExistence type="predicted"/>
<dbReference type="Proteomes" id="UP000193087">
    <property type="component" value="Unassembled WGS sequence"/>
</dbReference>
<gene>
    <name evidence="2" type="ORF">AWC22_07155</name>
</gene>